<dbReference type="KEGG" id="tsa:AciPR4_1281"/>
<reference evidence="1 2" key="1">
    <citation type="journal article" date="2012" name="Stand. Genomic Sci.">
        <title>Complete genome sequence of Terriglobus saanensis type strain SP1PR4(T), an Acidobacteria from tundra soil.</title>
        <authorList>
            <person name="Rawat S.R."/>
            <person name="Mannisto M.K."/>
            <person name="Starovoytov V."/>
            <person name="Goodwin L."/>
            <person name="Nolan M."/>
            <person name="Hauser L."/>
            <person name="Land M."/>
            <person name="Davenport K.W."/>
            <person name="Woyke T."/>
            <person name="Haggblom M.M."/>
        </authorList>
    </citation>
    <scope>NUCLEOTIDE SEQUENCE</scope>
    <source>
        <strain evidence="2">ATCC BAA-1853 / DSM 23119 / SP1PR4</strain>
    </source>
</reference>
<dbReference type="Proteomes" id="UP000006844">
    <property type="component" value="Chromosome"/>
</dbReference>
<dbReference type="eggNOG" id="COG3137">
    <property type="taxonomic scope" value="Bacteria"/>
</dbReference>
<gene>
    <name evidence="1" type="ordered locus">AciPR4_1281</name>
</gene>
<accession>E8UZ87</accession>
<evidence type="ECO:0000313" key="1">
    <source>
        <dbReference type="EMBL" id="ADV82105.1"/>
    </source>
</evidence>
<evidence type="ECO:0000313" key="2">
    <source>
        <dbReference type="Proteomes" id="UP000006844"/>
    </source>
</evidence>
<dbReference type="EMBL" id="CP002467">
    <property type="protein sequence ID" value="ADV82105.1"/>
    <property type="molecule type" value="Genomic_DNA"/>
</dbReference>
<dbReference type="Pfam" id="PF04338">
    <property type="entry name" value="DUF481"/>
    <property type="match status" value="1"/>
</dbReference>
<organism evidence="1 2">
    <name type="scientific">Terriglobus saanensis (strain ATCC BAA-1853 / DSM 23119 / SP1PR4)</name>
    <dbReference type="NCBI Taxonomy" id="401053"/>
    <lineage>
        <taxon>Bacteria</taxon>
        <taxon>Pseudomonadati</taxon>
        <taxon>Acidobacteriota</taxon>
        <taxon>Terriglobia</taxon>
        <taxon>Terriglobales</taxon>
        <taxon>Acidobacteriaceae</taxon>
        <taxon>Terriglobus</taxon>
    </lineage>
</organism>
<sequence>MGNLCGWMLGLGILVGVGTQQLKAEDKAVPPPAKAEDKAAAPLPDVIVFTNGDQLSGALVRGVGDSVVFKSDMAGELTIPLSKVRELRSSGSFAVLKKNAPVSRGDLHPGTLEVTDGTVVVASPMGAPEQMPIKDVAYILDQTTFDREVEKKAGPLYGWTGAVNAGATFVQSTQHGGTFNAGLTLARTVPTVTFLNPRNRTLLDVSETYGKLTTPTIPQTEPTPTPDSVVKTSVFHADLERDQYFTQRFYALANTSFDHNFSQGLQLQSVYGLGIGWTPISTPKQQLDVKADLHYEGQGFQDPSTNLDLIGSTLAETYKRTLPRKLVLTEQASVLPAWNNFNAYSANGSIGLSLPLFKRLSVALTTTDNFINNPSTGYKKNSFQFVTGITYSLK</sequence>
<evidence type="ECO:0008006" key="3">
    <source>
        <dbReference type="Google" id="ProtNLM"/>
    </source>
</evidence>
<dbReference type="AlphaFoldDB" id="E8UZ87"/>
<dbReference type="HOGENOM" id="CLU_651563_0_0_0"/>
<dbReference type="InterPro" id="IPR007433">
    <property type="entry name" value="DUF481"/>
</dbReference>
<proteinExistence type="predicted"/>
<name>E8UZ87_TERSS</name>
<keyword evidence="2" id="KW-1185">Reference proteome</keyword>
<dbReference type="RefSeq" id="WP_013567838.1">
    <property type="nucleotide sequence ID" value="NC_014963.1"/>
</dbReference>
<protein>
    <recommendedName>
        <fullName evidence="3">DUF481 domain-containing protein</fullName>
    </recommendedName>
</protein>